<evidence type="ECO:0000256" key="6">
    <source>
        <dbReference type="SAM" id="Phobius"/>
    </source>
</evidence>
<dbReference type="AlphaFoldDB" id="A0A1H6R2R4"/>
<dbReference type="Pfam" id="PF06305">
    <property type="entry name" value="LapA_dom"/>
    <property type="match status" value="1"/>
</dbReference>
<name>A0A1H6R2R4_9LACT</name>
<evidence type="ECO:0000313" key="9">
    <source>
        <dbReference type="Proteomes" id="UP000198564"/>
    </source>
</evidence>
<keyword evidence="1" id="KW-1003">Cell membrane</keyword>
<dbReference type="GO" id="GO:0005886">
    <property type="term" value="C:plasma membrane"/>
    <property type="evidence" value="ECO:0007669"/>
    <property type="project" value="InterPro"/>
</dbReference>
<dbReference type="PANTHER" id="PTHR41335">
    <property type="entry name" value="MEMBRANE PROTEIN-RELATED"/>
    <property type="match status" value="1"/>
</dbReference>
<evidence type="ECO:0000256" key="3">
    <source>
        <dbReference type="ARBA" id="ARBA00022989"/>
    </source>
</evidence>
<dbReference type="EMBL" id="FNYW01000001">
    <property type="protein sequence ID" value="SEI48706.1"/>
    <property type="molecule type" value="Genomic_DNA"/>
</dbReference>
<protein>
    <submittedName>
        <fullName evidence="8">Uncharacterized integral membrane protein</fullName>
    </submittedName>
</protein>
<feature type="compositionally biased region" description="Polar residues" evidence="5">
    <location>
        <begin position="77"/>
        <end position="121"/>
    </location>
</feature>
<evidence type="ECO:0000256" key="1">
    <source>
        <dbReference type="ARBA" id="ARBA00022475"/>
    </source>
</evidence>
<evidence type="ECO:0000256" key="4">
    <source>
        <dbReference type="ARBA" id="ARBA00023136"/>
    </source>
</evidence>
<keyword evidence="3 6" id="KW-1133">Transmembrane helix</keyword>
<accession>A0A1H6R2R4</accession>
<dbReference type="Proteomes" id="UP000198564">
    <property type="component" value="Unassembled WGS sequence"/>
</dbReference>
<dbReference type="InterPro" id="IPR010445">
    <property type="entry name" value="LapA_dom"/>
</dbReference>
<evidence type="ECO:0000256" key="5">
    <source>
        <dbReference type="SAM" id="MobiDB-lite"/>
    </source>
</evidence>
<dbReference type="PANTHER" id="PTHR41335:SF1">
    <property type="entry name" value="MEMBRANE PROTEIN"/>
    <property type="match status" value="1"/>
</dbReference>
<evidence type="ECO:0000256" key="2">
    <source>
        <dbReference type="ARBA" id="ARBA00022692"/>
    </source>
</evidence>
<organism evidence="8 9">
    <name type="scientific">Alkalibacterium gilvum</name>
    <dbReference type="NCBI Taxonomy" id="1130080"/>
    <lineage>
        <taxon>Bacteria</taxon>
        <taxon>Bacillati</taxon>
        <taxon>Bacillota</taxon>
        <taxon>Bacilli</taxon>
        <taxon>Lactobacillales</taxon>
        <taxon>Carnobacteriaceae</taxon>
        <taxon>Alkalibacterium</taxon>
    </lineage>
</organism>
<evidence type="ECO:0000313" key="8">
    <source>
        <dbReference type="EMBL" id="SEI48706.1"/>
    </source>
</evidence>
<feature type="transmembrane region" description="Helical" evidence="6">
    <location>
        <begin position="41"/>
        <end position="65"/>
    </location>
</feature>
<keyword evidence="9" id="KW-1185">Reference proteome</keyword>
<feature type="domain" description="Lipopolysaccharide assembly protein A" evidence="7">
    <location>
        <begin position="24"/>
        <end position="77"/>
    </location>
</feature>
<evidence type="ECO:0000259" key="7">
    <source>
        <dbReference type="Pfam" id="PF06305"/>
    </source>
</evidence>
<keyword evidence="2 6" id="KW-0812">Transmembrane</keyword>
<sequence length="121" mass="13493">MKKQWSMVGAILLFLVIAILSVLNVEPVPVNFGFVEVEWPLIIIIFASVLLGALIATLLSTYRAFKDQRKNKHKTSAKQFSSDQKPTDSTIKTANDTKSPLDNDNEINTESNNDINSDNKL</sequence>
<dbReference type="STRING" id="1130080.SAMN04488113_10193"/>
<gene>
    <name evidence="8" type="ORF">SAMN04488113_10193</name>
</gene>
<proteinExistence type="predicted"/>
<dbReference type="RefSeq" id="WP_091631794.1">
    <property type="nucleotide sequence ID" value="NZ_FNYW01000001.1"/>
</dbReference>
<dbReference type="OrthoDB" id="2990728at2"/>
<feature type="region of interest" description="Disordered" evidence="5">
    <location>
        <begin position="68"/>
        <end position="121"/>
    </location>
</feature>
<keyword evidence="4 6" id="KW-0472">Membrane</keyword>
<reference evidence="9" key="1">
    <citation type="submission" date="2016-10" db="EMBL/GenBank/DDBJ databases">
        <authorList>
            <person name="Varghese N."/>
            <person name="Submissions S."/>
        </authorList>
    </citation>
    <scope>NUCLEOTIDE SEQUENCE [LARGE SCALE GENOMIC DNA]</scope>
    <source>
        <strain evidence="9">DSM 25751</strain>
    </source>
</reference>